<dbReference type="GO" id="GO:0008236">
    <property type="term" value="F:serine-type peptidase activity"/>
    <property type="evidence" value="ECO:0007669"/>
    <property type="project" value="InterPro"/>
</dbReference>
<comment type="caution">
    <text evidence="2">The sequence shown here is derived from an EMBL/GenBank/DDBJ whole genome shotgun (WGS) entry which is preliminary data.</text>
</comment>
<sequence length="413" mass="47181">MNVKIIDKKGSYILPSESIMLIQHISENMLIQKLILMFKSFSFTIKFLCAIFISLFILSQAAHAANNLEPMTSAECLQDINFTANFLLENDAGIKGKNWVTYPKNIQTILDAQKKETIKVKIIKNCEDIIKPFLKAIRKGHIGLDSKSIASYFQKSSTSQQDDVVTTKKLSDLTSYIFIPSFEPSIKFQLNKIVENNQDNILNARYLIFDLRKNSGGQDDSAEILFKLLGEAEYWIEMPKIYTSDANIQTYKNLEKIISDIKTKEYLVEIIKRMEHKKNDWVYVQGDTSLVSEKIDKIDVLANPIKVVVLTDEDSASSGEQFIKSVKQNPKVVTIGRNTYGALDASNLREVQTPSKKLYLSYATTYVHRRSGQEIDNIGIPPHILLPKPVDQQAYENEIKFSQDYLEKEKWKP</sequence>
<dbReference type="GO" id="GO:0007165">
    <property type="term" value="P:signal transduction"/>
    <property type="evidence" value="ECO:0007669"/>
    <property type="project" value="TreeGrafter"/>
</dbReference>
<dbReference type="GO" id="GO:0004175">
    <property type="term" value="F:endopeptidase activity"/>
    <property type="evidence" value="ECO:0007669"/>
    <property type="project" value="TreeGrafter"/>
</dbReference>
<proteinExistence type="predicted"/>
<feature type="domain" description="Tail specific protease" evidence="1">
    <location>
        <begin position="204"/>
        <end position="387"/>
    </location>
</feature>
<dbReference type="Gene3D" id="3.90.226.10">
    <property type="entry name" value="2-enoyl-CoA Hydratase, Chain A, domain 1"/>
    <property type="match status" value="1"/>
</dbReference>
<reference evidence="2" key="1">
    <citation type="submission" date="2022-09" db="EMBL/GenBank/DDBJ databases">
        <title>Intensive care unit water sources are persistently colonized with multi-drug resistant bacteria and are the site of extensive horizontal gene transfer of antibiotic resistance genes.</title>
        <authorList>
            <person name="Diorio-Toth L."/>
        </authorList>
    </citation>
    <scope>NUCLEOTIDE SEQUENCE</scope>
    <source>
        <strain evidence="2">GD03851</strain>
    </source>
</reference>
<dbReference type="RefSeq" id="WP_279698998.1">
    <property type="nucleotide sequence ID" value="NZ_JAOCDR010000078.1"/>
</dbReference>
<gene>
    <name evidence="2" type="ORF">N5D11_16495</name>
</gene>
<dbReference type="InterPro" id="IPR005151">
    <property type="entry name" value="Tail-specific_protease"/>
</dbReference>
<dbReference type="GO" id="GO:0030288">
    <property type="term" value="C:outer membrane-bounded periplasmic space"/>
    <property type="evidence" value="ECO:0007669"/>
    <property type="project" value="TreeGrafter"/>
</dbReference>
<dbReference type="PANTHER" id="PTHR32060:SF30">
    <property type="entry name" value="CARBOXY-TERMINAL PROCESSING PROTEASE CTPA"/>
    <property type="match status" value="1"/>
</dbReference>
<dbReference type="GO" id="GO:0006508">
    <property type="term" value="P:proteolysis"/>
    <property type="evidence" value="ECO:0007669"/>
    <property type="project" value="InterPro"/>
</dbReference>
<organism evidence="2 3">
    <name type="scientific">Acinetobacter johnsonii</name>
    <dbReference type="NCBI Taxonomy" id="40214"/>
    <lineage>
        <taxon>Bacteria</taxon>
        <taxon>Pseudomonadati</taxon>
        <taxon>Pseudomonadota</taxon>
        <taxon>Gammaproteobacteria</taxon>
        <taxon>Moraxellales</taxon>
        <taxon>Moraxellaceae</taxon>
        <taxon>Acinetobacter</taxon>
    </lineage>
</organism>
<dbReference type="SMART" id="SM00245">
    <property type="entry name" value="TSPc"/>
    <property type="match status" value="1"/>
</dbReference>
<dbReference type="SUPFAM" id="SSF52096">
    <property type="entry name" value="ClpP/crotonase"/>
    <property type="match status" value="1"/>
</dbReference>
<evidence type="ECO:0000259" key="1">
    <source>
        <dbReference type="SMART" id="SM00245"/>
    </source>
</evidence>
<evidence type="ECO:0000313" key="3">
    <source>
        <dbReference type="Proteomes" id="UP001161099"/>
    </source>
</evidence>
<evidence type="ECO:0000313" key="2">
    <source>
        <dbReference type="EMBL" id="MDH0657680.1"/>
    </source>
</evidence>
<dbReference type="AlphaFoldDB" id="A0AA42IHL5"/>
<accession>A0AA42IHL5</accession>
<name>A0AA42IHL5_ACIJO</name>
<dbReference type="PANTHER" id="PTHR32060">
    <property type="entry name" value="TAIL-SPECIFIC PROTEASE"/>
    <property type="match status" value="1"/>
</dbReference>
<dbReference type="Proteomes" id="UP001161099">
    <property type="component" value="Unassembled WGS sequence"/>
</dbReference>
<dbReference type="EMBL" id="JAOCDR010000078">
    <property type="protein sequence ID" value="MDH0657680.1"/>
    <property type="molecule type" value="Genomic_DNA"/>
</dbReference>
<dbReference type="Pfam" id="PF03572">
    <property type="entry name" value="Peptidase_S41"/>
    <property type="match status" value="1"/>
</dbReference>
<dbReference type="InterPro" id="IPR029045">
    <property type="entry name" value="ClpP/crotonase-like_dom_sf"/>
</dbReference>
<protein>
    <submittedName>
        <fullName evidence="2">S41 family peptidase</fullName>
    </submittedName>
</protein>